<keyword evidence="2" id="KW-1185">Reference proteome</keyword>
<accession>A0A6P4XUJ5</accession>
<protein>
    <submittedName>
        <fullName evidence="3">Uncharacterized protein LOC109462211</fullName>
    </submittedName>
</protein>
<evidence type="ECO:0000313" key="3">
    <source>
        <dbReference type="RefSeq" id="XP_019614299.1"/>
    </source>
</evidence>
<dbReference type="GeneID" id="109462211"/>
<dbReference type="Proteomes" id="UP000515135">
    <property type="component" value="Unplaced"/>
</dbReference>
<dbReference type="OrthoDB" id="10297605at2759"/>
<feature type="compositionally biased region" description="Basic and acidic residues" evidence="1">
    <location>
        <begin position="16"/>
        <end position="29"/>
    </location>
</feature>
<feature type="compositionally biased region" description="Basic and acidic residues" evidence="1">
    <location>
        <begin position="155"/>
        <end position="172"/>
    </location>
</feature>
<feature type="region of interest" description="Disordered" evidence="1">
    <location>
        <begin position="284"/>
        <end position="319"/>
    </location>
</feature>
<name>A0A6P4XUJ5_BRABE</name>
<organism evidence="2 3">
    <name type="scientific">Branchiostoma belcheri</name>
    <name type="common">Amphioxus</name>
    <dbReference type="NCBI Taxonomy" id="7741"/>
    <lineage>
        <taxon>Eukaryota</taxon>
        <taxon>Metazoa</taxon>
        <taxon>Chordata</taxon>
        <taxon>Cephalochordata</taxon>
        <taxon>Leptocardii</taxon>
        <taxon>Amphioxiformes</taxon>
        <taxon>Branchiostomatidae</taxon>
        <taxon>Branchiostoma</taxon>
    </lineage>
</organism>
<feature type="compositionally biased region" description="Basic and acidic residues" evidence="1">
    <location>
        <begin position="374"/>
        <end position="383"/>
    </location>
</feature>
<feature type="region of interest" description="Disordered" evidence="1">
    <location>
        <begin position="152"/>
        <end position="172"/>
    </location>
</feature>
<dbReference type="AlphaFoldDB" id="A0A6P4XUJ5"/>
<feature type="compositionally biased region" description="Polar residues" evidence="1">
    <location>
        <begin position="437"/>
        <end position="447"/>
    </location>
</feature>
<gene>
    <name evidence="3" type="primary">LOC109462211</name>
</gene>
<feature type="compositionally biased region" description="Polar residues" evidence="1">
    <location>
        <begin position="384"/>
        <end position="394"/>
    </location>
</feature>
<proteinExistence type="predicted"/>
<reference evidence="3" key="1">
    <citation type="submission" date="2025-08" db="UniProtKB">
        <authorList>
            <consortium name="RefSeq"/>
        </authorList>
    </citation>
    <scope>IDENTIFICATION</scope>
    <source>
        <tissue evidence="3">Gonad</tissue>
    </source>
</reference>
<feature type="region of interest" description="Disordered" evidence="1">
    <location>
        <begin position="373"/>
        <end position="451"/>
    </location>
</feature>
<feature type="region of interest" description="Disordered" evidence="1">
    <location>
        <begin position="1"/>
        <end position="121"/>
    </location>
</feature>
<evidence type="ECO:0000256" key="1">
    <source>
        <dbReference type="SAM" id="MobiDB-lite"/>
    </source>
</evidence>
<sequence length="515" mass="58190">MSTVSRFPPLQVSSVKEMDKIRPRSHEIPRQSQQDGQSSDKPRPKSQELPLIRGASRAGWRTAKSRVASKTRTDHDSALSLKPPPGHTGRTPSPGLRPRAGWEKQDGARTPSEEMDDLNRSSRNRFYRTAAMATRSQTLLDISRHLVPPIAGQNQRRESDFQETKTTEMKSEAVDEKYGWQSTDNVTLTSSTVRLTQEAVSLTVRDLYSPLVNDDVCEDSNNREETWDYSSMRLNKIQQPGGVEVVNSTLGDKISRGDDKGREQIEHRSLIHLNQKHGKETFVSTLVGTRRNSRKDGDDQEERQDKSHNTSARESPEDVYLSAGLSYGYKLRNEISRWGNQDSSRFSHSLKLLNRIESGIGSMLGGKTLQSAECEEKLQRETENSLPNLQISENASEDPLASDNTLTRTRMNEGKEDENSEGKGQIFTSHGRDETDSNLATTNTPTREYTKPARNANSWCQTSYGDYYVTTLEEKRQPNPTQGRQKNGKTLVSGELHTYEDYFISLDSRSKFKRV</sequence>
<dbReference type="KEGG" id="bbel:109462211"/>
<dbReference type="RefSeq" id="XP_019614299.1">
    <property type="nucleotide sequence ID" value="XM_019758740.1"/>
</dbReference>
<evidence type="ECO:0000313" key="2">
    <source>
        <dbReference type="Proteomes" id="UP000515135"/>
    </source>
</evidence>